<dbReference type="Gene3D" id="3.90.550.10">
    <property type="entry name" value="Spore Coat Polysaccharide Biosynthesis Protein SpsA, Chain A"/>
    <property type="match status" value="1"/>
</dbReference>
<dbReference type="AlphaFoldDB" id="A0A0J6F8L4"/>
<dbReference type="EMBL" id="LFJV01000121">
    <property type="protein sequence ID" value="KMM31087.1"/>
    <property type="molecule type" value="Genomic_DNA"/>
</dbReference>
<dbReference type="SUPFAM" id="SSF53448">
    <property type="entry name" value="Nucleotide-diphospho-sugar transferases"/>
    <property type="match status" value="1"/>
</dbReference>
<protein>
    <recommendedName>
        <fullName evidence="1">Glycosyltransferase 2-like domain-containing protein</fullName>
    </recommendedName>
</protein>
<evidence type="ECO:0000313" key="3">
    <source>
        <dbReference type="Proteomes" id="UP000036166"/>
    </source>
</evidence>
<sequence>MHQSDMSIAEHSQIQSDLLIINQCNKNNYEEKNNGIYCSRMISTTERGLSRSRNMALKNAVGDICLICDDDELLDKEYREKILKAFEEHPQADILAFIVSVSNTDYDTKKYKDHVIKLNYFSSLKISSCQIAFRRKSVINKSILFDESVGSGVSKAGGEENIFLHDCLKNGLQALYVPVHIGYVSQEVSQWSHNLFTQAFFEDRGRFTKKLWGRHIFATAYAFFYTIKKYPKYKHKTTFTVALFSTLKGIFIEQ</sequence>
<dbReference type="InterPro" id="IPR001173">
    <property type="entry name" value="Glyco_trans_2-like"/>
</dbReference>
<evidence type="ECO:0000313" key="2">
    <source>
        <dbReference type="EMBL" id="KMM31087.1"/>
    </source>
</evidence>
<comment type="caution">
    <text evidence="2">The sequence shown here is derived from an EMBL/GenBank/DDBJ whole genome shotgun (WGS) entry which is preliminary data.</text>
</comment>
<name>A0A0J6F8L4_9BACT</name>
<dbReference type="Pfam" id="PF00535">
    <property type="entry name" value="Glycos_transf_2"/>
    <property type="match status" value="1"/>
</dbReference>
<dbReference type="Proteomes" id="UP000036166">
    <property type="component" value="Unassembled WGS sequence"/>
</dbReference>
<proteinExistence type="predicted"/>
<evidence type="ECO:0000259" key="1">
    <source>
        <dbReference type="Pfam" id="PF00535"/>
    </source>
</evidence>
<accession>A0A0J6F8L4</accession>
<dbReference type="CDD" id="cd00761">
    <property type="entry name" value="Glyco_tranf_GTA_type"/>
    <property type="match status" value="1"/>
</dbReference>
<gene>
    <name evidence="2" type="ORF">ACM15_24510</name>
</gene>
<dbReference type="InterPro" id="IPR029044">
    <property type="entry name" value="Nucleotide-diphossugar_trans"/>
</dbReference>
<feature type="domain" description="Glycosyltransferase 2-like" evidence="1">
    <location>
        <begin position="18"/>
        <end position="116"/>
    </location>
</feature>
<reference evidence="2 3" key="1">
    <citation type="submission" date="2015-06" db="EMBL/GenBank/DDBJ databases">
        <title>Draft Genome Sequence of Parabacteroides goldsteinii with Putative Novel Metallo-Beta-Lactamases Isolated from a Blood Culture from a Human Patient.</title>
        <authorList>
            <person name="Krogh T.J."/>
            <person name="Agergaard C.N."/>
            <person name="Moller-Jensen J."/>
            <person name="Justesen U.S."/>
        </authorList>
    </citation>
    <scope>NUCLEOTIDE SEQUENCE [LARGE SCALE GENOMIC DNA]</scope>
    <source>
        <strain evidence="2 3">910340</strain>
    </source>
</reference>
<organism evidence="2 3">
    <name type="scientific">Parabacteroides goldsteinii</name>
    <dbReference type="NCBI Taxonomy" id="328812"/>
    <lineage>
        <taxon>Bacteria</taxon>
        <taxon>Pseudomonadati</taxon>
        <taxon>Bacteroidota</taxon>
        <taxon>Bacteroidia</taxon>
        <taxon>Bacteroidales</taxon>
        <taxon>Tannerellaceae</taxon>
        <taxon>Parabacteroides</taxon>
    </lineage>
</organism>
<dbReference type="PATRIC" id="fig|328812.4.peg.808"/>